<evidence type="ECO:0000256" key="1">
    <source>
        <dbReference type="SAM" id="MobiDB-lite"/>
    </source>
</evidence>
<evidence type="ECO:0000313" key="2">
    <source>
        <dbReference type="EMBL" id="CZR66034.1"/>
    </source>
</evidence>
<sequence>MSNEHMQHRQCQTCFVHFPTNQELIQHIEEYRSEERLLVAKLERCRLHLAQSYDINSDNDDDDDREGEDDDHEPVARPDQLQCPFRGCKRVEPFTTRGNLVRHFQKHIQCFEMCPFCHEIIRQVHRFVRHDCENGSDKPKDTYMQRRVAQLNRMVSKELDRLQSPPSHTRKRAHGVVDSSSTRPHKMVKTTPISVLPANTSLQSNLSVACSMVTDDELTSPSEIIKVTATNNTDGTFAKAATMRPSNNAELIFSSETTIGMPANDGGWAFAASMMPMNDSGWAFAEMAPAMPTNDSGWAFAETAPAMPTNDSGWAFAETAPAMPANDGGWAFTETVG</sequence>
<feature type="region of interest" description="Disordered" evidence="1">
    <location>
        <begin position="159"/>
        <end position="184"/>
    </location>
</feature>
<organism evidence="2 3">
    <name type="scientific">Phialocephala subalpina</name>
    <dbReference type="NCBI Taxonomy" id="576137"/>
    <lineage>
        <taxon>Eukaryota</taxon>
        <taxon>Fungi</taxon>
        <taxon>Dikarya</taxon>
        <taxon>Ascomycota</taxon>
        <taxon>Pezizomycotina</taxon>
        <taxon>Leotiomycetes</taxon>
        <taxon>Helotiales</taxon>
        <taxon>Mollisiaceae</taxon>
        <taxon>Phialocephala</taxon>
        <taxon>Phialocephala fortinii species complex</taxon>
    </lineage>
</organism>
<reference evidence="2 3" key="1">
    <citation type="submission" date="2016-03" db="EMBL/GenBank/DDBJ databases">
        <authorList>
            <person name="Ploux O."/>
        </authorList>
    </citation>
    <scope>NUCLEOTIDE SEQUENCE [LARGE SCALE GENOMIC DNA]</scope>
    <source>
        <strain evidence="2 3">UAMH 11012</strain>
    </source>
</reference>
<feature type="region of interest" description="Disordered" evidence="1">
    <location>
        <begin position="55"/>
        <end position="79"/>
    </location>
</feature>
<dbReference type="EMBL" id="FJOG01000034">
    <property type="protein sequence ID" value="CZR66034.1"/>
    <property type="molecule type" value="Genomic_DNA"/>
</dbReference>
<accession>A0A1L7XLZ8</accession>
<evidence type="ECO:0000313" key="3">
    <source>
        <dbReference type="Proteomes" id="UP000184330"/>
    </source>
</evidence>
<feature type="compositionally biased region" description="Acidic residues" evidence="1">
    <location>
        <begin position="57"/>
        <end position="72"/>
    </location>
</feature>
<dbReference type="AlphaFoldDB" id="A0A1L7XLZ8"/>
<dbReference type="OrthoDB" id="3550578at2759"/>
<name>A0A1L7XLZ8_9HELO</name>
<dbReference type="Proteomes" id="UP000184330">
    <property type="component" value="Unassembled WGS sequence"/>
</dbReference>
<dbReference type="STRING" id="576137.A0A1L7XLZ8"/>
<protein>
    <submittedName>
        <fullName evidence="2">Uncharacterized protein</fullName>
    </submittedName>
</protein>
<proteinExistence type="predicted"/>
<keyword evidence="3" id="KW-1185">Reference proteome</keyword>
<gene>
    <name evidence="2" type="ORF">PAC_15935</name>
</gene>